<feature type="signal peptide" evidence="1">
    <location>
        <begin position="1"/>
        <end position="22"/>
    </location>
</feature>
<evidence type="ECO:0000313" key="5">
    <source>
        <dbReference type="Proteomes" id="UP000550508"/>
    </source>
</evidence>
<dbReference type="PANTHER" id="PTHR37836">
    <property type="entry name" value="LMO1036 PROTEIN"/>
    <property type="match status" value="1"/>
</dbReference>
<name>A0A849VQ99_9HYPH</name>
<gene>
    <name evidence="4" type="ORF">HQ945_06560</name>
</gene>
<reference evidence="4 5" key="1">
    <citation type="submission" date="2020-05" db="EMBL/GenBank/DDBJ databases">
        <authorList>
            <person name="Kim M.K."/>
        </authorList>
    </citation>
    <scope>NUCLEOTIDE SEQUENCE [LARGE SCALE GENOMIC DNA]</scope>
    <source>
        <strain evidence="4 5">BT25</strain>
    </source>
</reference>
<accession>A0A849VQ99</accession>
<dbReference type="Pfam" id="PF13204">
    <property type="entry name" value="Apiosidase"/>
    <property type="match status" value="1"/>
</dbReference>
<dbReference type="PANTHER" id="PTHR37836:SF2">
    <property type="entry name" value="DUF4038 DOMAIN-CONTAINING PROTEIN"/>
    <property type="match status" value="1"/>
</dbReference>
<comment type="caution">
    <text evidence="4">The sequence shown here is derived from an EMBL/GenBank/DDBJ whole genome shotgun (WGS) entry which is preliminary data.</text>
</comment>
<keyword evidence="5" id="KW-1185">Reference proteome</keyword>
<evidence type="ECO:0000256" key="1">
    <source>
        <dbReference type="SAM" id="SignalP"/>
    </source>
</evidence>
<dbReference type="Proteomes" id="UP000550508">
    <property type="component" value="Unassembled WGS sequence"/>
</dbReference>
<keyword evidence="1" id="KW-0732">Signal</keyword>
<dbReference type="SUPFAM" id="SSF51445">
    <property type="entry name" value="(Trans)glycosidases"/>
    <property type="match status" value="1"/>
</dbReference>
<organism evidence="4 5">
    <name type="scientific">Phyllobacterium pellucidum</name>
    <dbReference type="NCBI Taxonomy" id="2740464"/>
    <lineage>
        <taxon>Bacteria</taxon>
        <taxon>Pseudomonadati</taxon>
        <taxon>Pseudomonadota</taxon>
        <taxon>Alphaproteobacteria</taxon>
        <taxon>Hyphomicrobiales</taxon>
        <taxon>Phyllobacteriaceae</taxon>
        <taxon>Phyllobacterium</taxon>
    </lineage>
</organism>
<dbReference type="InterPro" id="IPR024749">
    <property type="entry name" value="Collagen-bd_put"/>
</dbReference>
<dbReference type="AlphaFoldDB" id="A0A849VQ99"/>
<feature type="domain" description="Apiosidase-like catalytic" evidence="3">
    <location>
        <begin position="32"/>
        <end position="339"/>
    </location>
</feature>
<dbReference type="RefSeq" id="WP_174207822.1">
    <property type="nucleotide sequence ID" value="NZ_JABUMX010000001.1"/>
</dbReference>
<sequence>MAEYIRRWACLLLVLFPFTSHADPVAFPLRVSENHRYLEDASGKPFLVTGDAAWSLIGELSREEADKYLADRQKRGFNTILVSLIEHRFSRNAPRNFYDRDPFLAKGDFSRPNDAYFDDADFILQKAQERGFLVLLVPSYLGAGGGDEGWYKEMEAAGPAALKSYGRYLGQRFRKYKNIVWVQGGDYNPPDHVLVNAVAEGLAETNPEALQTVHGSPDTDIQRMWAEAKWLSFDTIYTYDEVEDKALERYTSNAKTPFLFIEGAYEGEHDSTEQSLREIAYGALLGGACGQIFGNNPIWHFSGPGLFDAKDSWEAALGSRGAQSISYLKQFFDALPWWKLEPEQGRLLVDPDTLFPGTAFGSMSKDGSLAVIYVSGRSDVAINSAVLAPHAKRVRWYDPASGKYTDAAEQKTQRRETVTFEVPAAQNAAGYTDWLLVFEDRG</sequence>
<protein>
    <submittedName>
        <fullName evidence="4">DUF4038 domain-containing protein</fullName>
    </submittedName>
</protein>
<proteinExistence type="predicted"/>
<dbReference type="InterPro" id="IPR017853">
    <property type="entry name" value="GH"/>
</dbReference>
<dbReference type="Gene3D" id="3.20.20.80">
    <property type="entry name" value="Glycosidases"/>
    <property type="match status" value="1"/>
</dbReference>
<evidence type="ECO:0000259" key="3">
    <source>
        <dbReference type="Pfam" id="PF13204"/>
    </source>
</evidence>
<evidence type="ECO:0000313" key="4">
    <source>
        <dbReference type="EMBL" id="NTS30909.1"/>
    </source>
</evidence>
<evidence type="ECO:0000259" key="2">
    <source>
        <dbReference type="Pfam" id="PF12904"/>
    </source>
</evidence>
<feature type="chain" id="PRO_5032329045" evidence="1">
    <location>
        <begin position="23"/>
        <end position="442"/>
    </location>
</feature>
<dbReference type="EMBL" id="JABUMX010000001">
    <property type="protein sequence ID" value="NTS30909.1"/>
    <property type="molecule type" value="Genomic_DNA"/>
</dbReference>
<feature type="domain" description="Putative collagen-binding" evidence="2">
    <location>
        <begin position="366"/>
        <end position="438"/>
    </location>
</feature>
<dbReference type="Pfam" id="PF12904">
    <property type="entry name" value="Collagen_bind_2"/>
    <property type="match status" value="1"/>
</dbReference>
<dbReference type="InterPro" id="IPR025277">
    <property type="entry name" value="Apiosidase-like_cat_dom"/>
</dbReference>